<organism evidence="2 3">
    <name type="scientific">Candidatus Pantoea deserta</name>
    <dbReference type="NCBI Taxonomy" id="1869313"/>
    <lineage>
        <taxon>Bacteria</taxon>
        <taxon>Pseudomonadati</taxon>
        <taxon>Pseudomonadota</taxon>
        <taxon>Gammaproteobacteria</taxon>
        <taxon>Enterobacterales</taxon>
        <taxon>Erwiniaceae</taxon>
        <taxon>Pantoea</taxon>
    </lineage>
</organism>
<accession>A0A3N4NM44</accession>
<protein>
    <submittedName>
        <fullName evidence="2">GAF domain-containing protein</fullName>
    </submittedName>
</protein>
<dbReference type="AlphaFoldDB" id="A0A3N4NM44"/>
<dbReference type="Gene3D" id="3.30.450.40">
    <property type="match status" value="1"/>
</dbReference>
<evidence type="ECO:0000313" key="3">
    <source>
        <dbReference type="Proteomes" id="UP000281332"/>
    </source>
</evidence>
<keyword evidence="3" id="KW-1185">Reference proteome</keyword>
<dbReference type="RefSeq" id="WP_123802941.1">
    <property type="nucleotide sequence ID" value="NZ_RMVG01000025.1"/>
</dbReference>
<sequence length="177" mass="20111">METMKLIREFAQKLKNLEVSQREVWQETERVLTTLYKARLFTVLFHDDRNGLLVRLYSSNEALNPVGGKKRVSRSRWSETVLRKGEVFIAPDKEALISVFPDAPELISYGCESVLNLPVKFQGKVIGSINLMHEEHSYDRADLSPALVIIQMLVPYILDGGFESCRDEMPGIVTAIV</sequence>
<evidence type="ECO:0000259" key="1">
    <source>
        <dbReference type="Pfam" id="PF13185"/>
    </source>
</evidence>
<dbReference type="InterPro" id="IPR029016">
    <property type="entry name" value="GAF-like_dom_sf"/>
</dbReference>
<reference evidence="2 3" key="1">
    <citation type="submission" date="2018-11" db="EMBL/GenBank/DDBJ databases">
        <title>Whole genome sequencing of Pantoea sp. RIT388.</title>
        <authorList>
            <person name="Gan H.M."/>
            <person name="Hudson A.O."/>
        </authorList>
    </citation>
    <scope>NUCLEOTIDE SEQUENCE [LARGE SCALE GENOMIC DNA]</scope>
    <source>
        <strain evidence="2 3">RIT388</strain>
    </source>
</reference>
<dbReference type="SUPFAM" id="SSF55781">
    <property type="entry name" value="GAF domain-like"/>
    <property type="match status" value="1"/>
</dbReference>
<proteinExistence type="predicted"/>
<dbReference type="OrthoDB" id="7066078at2"/>
<dbReference type="Proteomes" id="UP000281332">
    <property type="component" value="Unassembled WGS sequence"/>
</dbReference>
<feature type="domain" description="GAF" evidence="1">
    <location>
        <begin position="30"/>
        <end position="144"/>
    </location>
</feature>
<dbReference type="Pfam" id="PF13185">
    <property type="entry name" value="GAF_2"/>
    <property type="match status" value="1"/>
</dbReference>
<dbReference type="EMBL" id="RMVG01000025">
    <property type="protein sequence ID" value="RPD94256.1"/>
    <property type="molecule type" value="Genomic_DNA"/>
</dbReference>
<dbReference type="InterPro" id="IPR003018">
    <property type="entry name" value="GAF"/>
</dbReference>
<evidence type="ECO:0000313" key="2">
    <source>
        <dbReference type="EMBL" id="RPD94256.1"/>
    </source>
</evidence>
<gene>
    <name evidence="2" type="ORF">BBB56_21505</name>
</gene>
<comment type="caution">
    <text evidence="2">The sequence shown here is derived from an EMBL/GenBank/DDBJ whole genome shotgun (WGS) entry which is preliminary data.</text>
</comment>
<name>A0A3N4NM44_9GAMM</name>